<accession>A0ABQ0LAT9</accession>
<organism evidence="2 3">
    <name type="scientific">Mycena chlorophos</name>
    <name type="common">Agaric fungus</name>
    <name type="synonym">Agaricus chlorophos</name>
    <dbReference type="NCBI Taxonomy" id="658473"/>
    <lineage>
        <taxon>Eukaryota</taxon>
        <taxon>Fungi</taxon>
        <taxon>Dikarya</taxon>
        <taxon>Basidiomycota</taxon>
        <taxon>Agaricomycotina</taxon>
        <taxon>Agaricomycetes</taxon>
        <taxon>Agaricomycetidae</taxon>
        <taxon>Agaricales</taxon>
        <taxon>Marasmiineae</taxon>
        <taxon>Mycenaceae</taxon>
        <taxon>Mycena</taxon>
    </lineage>
</organism>
<evidence type="ECO:0000313" key="3">
    <source>
        <dbReference type="Proteomes" id="UP000815677"/>
    </source>
</evidence>
<dbReference type="Proteomes" id="UP000815677">
    <property type="component" value="Unassembled WGS sequence"/>
</dbReference>
<sequence>MLSPLSPSPNILSARWTTNSPQIPALSSFDALSFVAQPASPVFSDHGLGLGLSSVDASIADTPNSQRILVSVPPSPIHIADAPTPLAAEPKSLWATLADFVETTYATLLLPESPPLGALTTKLAHALMPESMNGMFFAPWPLPLSPTTTTISTSTSPQIPSPKHTFPSTGMRLPRAAVLRSPRAMKAVPWTPRRLSVHFCSSNASPRTATRPSFFEREERRAEEKLRRFRIGEAQSAWDRKRLHCLRHEAHVPVERMSGSEILERYRTAAEVEVEARWEEEEDERREREASERRLRFVLSGIPYDVVVRQQRRRCEGGEKGEERRRMVLRREREIEVVVDYET</sequence>
<reference evidence="2" key="1">
    <citation type="submission" date="2014-09" db="EMBL/GenBank/DDBJ databases">
        <title>Genome sequence of the luminous mushroom Mycena chlorophos for searching fungal bioluminescence genes.</title>
        <authorList>
            <person name="Tanaka Y."/>
            <person name="Kasuga D."/>
            <person name="Oba Y."/>
            <person name="Hase S."/>
            <person name="Sato K."/>
            <person name="Oba Y."/>
            <person name="Sakakibara Y."/>
        </authorList>
    </citation>
    <scope>NUCLEOTIDE SEQUENCE</scope>
</reference>
<evidence type="ECO:0000256" key="1">
    <source>
        <dbReference type="SAM" id="MobiDB-lite"/>
    </source>
</evidence>
<dbReference type="EMBL" id="DF843861">
    <property type="protein sequence ID" value="GAT47662.1"/>
    <property type="molecule type" value="Genomic_DNA"/>
</dbReference>
<protein>
    <submittedName>
        <fullName evidence="2">Uncharacterized protein</fullName>
    </submittedName>
</protein>
<feature type="compositionally biased region" description="Low complexity" evidence="1">
    <location>
        <begin position="148"/>
        <end position="162"/>
    </location>
</feature>
<evidence type="ECO:0000313" key="2">
    <source>
        <dbReference type="EMBL" id="GAT47662.1"/>
    </source>
</evidence>
<feature type="region of interest" description="Disordered" evidence="1">
    <location>
        <begin position="148"/>
        <end position="168"/>
    </location>
</feature>
<proteinExistence type="predicted"/>
<keyword evidence="3" id="KW-1185">Reference proteome</keyword>
<name>A0ABQ0LAT9_MYCCL</name>
<gene>
    <name evidence="2" type="ORF">MCHLO_05115</name>
</gene>